<dbReference type="InterPro" id="IPR001633">
    <property type="entry name" value="EAL_dom"/>
</dbReference>
<dbReference type="EMBL" id="BAAAZT010000013">
    <property type="protein sequence ID" value="GAA3895301.1"/>
    <property type="molecule type" value="Genomic_DNA"/>
</dbReference>
<reference evidence="8" key="1">
    <citation type="journal article" date="2019" name="Int. J. Syst. Evol. Microbiol.">
        <title>The Global Catalogue of Microorganisms (GCM) 10K type strain sequencing project: providing services to taxonomists for standard genome sequencing and annotation.</title>
        <authorList>
            <consortium name="The Broad Institute Genomics Platform"/>
            <consortium name="The Broad Institute Genome Sequencing Center for Infectious Disease"/>
            <person name="Wu L."/>
            <person name="Ma J."/>
        </authorList>
    </citation>
    <scope>NUCLEOTIDE SEQUENCE [LARGE SCALE GENOMIC DNA]</scope>
    <source>
        <strain evidence="8">JCM 16914</strain>
    </source>
</reference>
<evidence type="ECO:0000259" key="5">
    <source>
        <dbReference type="PROSITE" id="PS50887"/>
    </source>
</evidence>
<feature type="domain" description="CBS" evidence="6">
    <location>
        <begin position="139"/>
        <end position="197"/>
    </location>
</feature>
<feature type="domain" description="EAL" evidence="4">
    <location>
        <begin position="575"/>
        <end position="831"/>
    </location>
</feature>
<gene>
    <name evidence="7" type="ORF">GCM10022228_02950</name>
</gene>
<sequence>MNQELSISRIMQTGLLECAPQTPLNEAAKRMAARCCSAILVVEHDAPVGIWTEHDALAVDFRDAAAVHRPIAECMSQPVATISADESLGEAAILIKAMGYRHLLVVDGDSPVGIISQTDIALNQGLEPYLKLREVHAAMRTRPLTLPGSMLLADAAQAMHHQAYEAAIVLCSDASLGILTERDLVRFIAQHPGNTPIAALASRPLLTVEQNAPLLKARDLLINHRIRHLAVLDDSQRISGLLGFRDMLAGAEQYYLKDLREALEQRDSALARSHQHLQLAEKVIDSSLEGIIITDPNVRIEFVNPAFTHLTGYTLEDVTGRNPGVLSSGRQDAAFYQKMWQTLKQHGFWRGEVWNRKKSGELYLELLTITAIYNEQGNVQNYAGLFADITHIRENEEQIRHLAYYDALTRLPNRRLLVDRIKLAVRHAHRAQEALAVIFIDLDHFKQVNDTLGHALGDELLLQTAERMGKKLREDDTLARLGGDEFIALLPSVSGFAEAIRIAQRLIDTVSAPFCIERHTFRIGCSLGISLYPEDGTTAEALIQSADAAMYRAKHEGRNTYRLYRPEMDIQAQDSLALETQLRDMLEDGSGLVMHYQPLFSRHSGCLCSAEALVRWEHPVRGLISPGEFIPLAERSGLILPLGNRVLECVIDDMKRWQQQGLTPVPIAINLSAAQFWQTGFAAGVRQKLQDAGLSPRLIIFELTESILLDRHAQGLAVLQSLSDSGFRISLDDFGTGYSSLSYLQNIPAYSLKIDRSFITALDSQTRSSRAIIAAIASLARELGLTVVAEGVETRRQWDELGRYAIDLVQGFYAARPVPAESFIDWLHAPRFAPA</sequence>
<dbReference type="SMART" id="SM00091">
    <property type="entry name" value="PAS"/>
    <property type="match status" value="1"/>
</dbReference>
<dbReference type="SMART" id="SM00052">
    <property type="entry name" value="EAL"/>
    <property type="match status" value="1"/>
</dbReference>
<dbReference type="InterPro" id="IPR000014">
    <property type="entry name" value="PAS"/>
</dbReference>
<dbReference type="InterPro" id="IPR000644">
    <property type="entry name" value="CBS_dom"/>
</dbReference>
<dbReference type="SUPFAM" id="SSF54631">
    <property type="entry name" value="CBS-domain pair"/>
    <property type="match status" value="2"/>
</dbReference>
<dbReference type="SUPFAM" id="SSF55073">
    <property type="entry name" value="Nucleotide cyclase"/>
    <property type="match status" value="1"/>
</dbReference>
<keyword evidence="1" id="KW-0129">CBS domain</keyword>
<dbReference type="CDD" id="cd01948">
    <property type="entry name" value="EAL"/>
    <property type="match status" value="1"/>
</dbReference>
<comment type="caution">
    <text evidence="7">The sequence shown here is derived from an EMBL/GenBank/DDBJ whole genome shotgun (WGS) entry which is preliminary data.</text>
</comment>
<dbReference type="CDD" id="cd01949">
    <property type="entry name" value="GGDEF"/>
    <property type="match status" value="1"/>
</dbReference>
<evidence type="ECO:0000313" key="7">
    <source>
        <dbReference type="EMBL" id="GAA3895301.1"/>
    </source>
</evidence>
<accession>A0ABP7L7A3</accession>
<dbReference type="InterPro" id="IPR046342">
    <property type="entry name" value="CBS_dom_sf"/>
</dbReference>
<evidence type="ECO:0000259" key="2">
    <source>
        <dbReference type="PROSITE" id="PS50112"/>
    </source>
</evidence>
<dbReference type="InterPro" id="IPR000160">
    <property type="entry name" value="GGDEF_dom"/>
</dbReference>
<feature type="domain" description="GGDEF" evidence="5">
    <location>
        <begin position="433"/>
        <end position="566"/>
    </location>
</feature>
<name>A0ABP7L7A3_9GAMM</name>
<dbReference type="InterPro" id="IPR001610">
    <property type="entry name" value="PAC"/>
</dbReference>
<proteinExistence type="predicted"/>
<dbReference type="PANTHER" id="PTHR44757">
    <property type="entry name" value="DIGUANYLATE CYCLASE DGCP"/>
    <property type="match status" value="1"/>
</dbReference>
<dbReference type="Pfam" id="PF13426">
    <property type="entry name" value="PAS_9"/>
    <property type="match status" value="1"/>
</dbReference>
<feature type="domain" description="CBS" evidence="6">
    <location>
        <begin position="201"/>
        <end position="259"/>
    </location>
</feature>
<feature type="domain" description="CBS" evidence="6">
    <location>
        <begin position="75"/>
        <end position="132"/>
    </location>
</feature>
<evidence type="ECO:0000256" key="1">
    <source>
        <dbReference type="PROSITE-ProRule" id="PRU00703"/>
    </source>
</evidence>
<dbReference type="SMART" id="SM00267">
    <property type="entry name" value="GGDEF"/>
    <property type="match status" value="1"/>
</dbReference>
<dbReference type="InterPro" id="IPR000700">
    <property type="entry name" value="PAS-assoc_C"/>
</dbReference>
<dbReference type="NCBIfam" id="TIGR00229">
    <property type="entry name" value="sensory_box"/>
    <property type="match status" value="1"/>
</dbReference>
<feature type="domain" description="PAS" evidence="2">
    <location>
        <begin position="276"/>
        <end position="322"/>
    </location>
</feature>
<dbReference type="Gene3D" id="3.30.450.20">
    <property type="entry name" value="PAS domain"/>
    <property type="match status" value="1"/>
</dbReference>
<dbReference type="PANTHER" id="PTHR44757:SF2">
    <property type="entry name" value="BIOFILM ARCHITECTURE MAINTENANCE PROTEIN MBAA"/>
    <property type="match status" value="1"/>
</dbReference>
<dbReference type="Gene3D" id="3.20.20.450">
    <property type="entry name" value="EAL domain"/>
    <property type="match status" value="1"/>
</dbReference>
<evidence type="ECO:0000313" key="8">
    <source>
        <dbReference type="Proteomes" id="UP001500133"/>
    </source>
</evidence>
<dbReference type="SUPFAM" id="SSF141868">
    <property type="entry name" value="EAL domain-like"/>
    <property type="match status" value="1"/>
</dbReference>
<dbReference type="InterPro" id="IPR043128">
    <property type="entry name" value="Rev_trsase/Diguanyl_cyclase"/>
</dbReference>
<dbReference type="InterPro" id="IPR035965">
    <property type="entry name" value="PAS-like_dom_sf"/>
</dbReference>
<dbReference type="PROSITE" id="PS50887">
    <property type="entry name" value="GGDEF"/>
    <property type="match status" value="1"/>
</dbReference>
<dbReference type="SMART" id="SM00116">
    <property type="entry name" value="CBS"/>
    <property type="match status" value="4"/>
</dbReference>
<dbReference type="SMART" id="SM00086">
    <property type="entry name" value="PAC"/>
    <property type="match status" value="1"/>
</dbReference>
<dbReference type="Gene3D" id="3.30.70.270">
    <property type="match status" value="1"/>
</dbReference>
<dbReference type="NCBIfam" id="TIGR00254">
    <property type="entry name" value="GGDEF"/>
    <property type="match status" value="1"/>
</dbReference>
<dbReference type="PROSITE" id="PS51371">
    <property type="entry name" value="CBS"/>
    <property type="match status" value="4"/>
</dbReference>
<dbReference type="RefSeq" id="WP_344701594.1">
    <property type="nucleotide sequence ID" value="NZ_BAAAZT010000013.1"/>
</dbReference>
<dbReference type="CDD" id="cd09833">
    <property type="entry name" value="CBS_pair_GGDEF_PAS_repeat1"/>
    <property type="match status" value="1"/>
</dbReference>
<evidence type="ECO:0000259" key="4">
    <source>
        <dbReference type="PROSITE" id="PS50883"/>
    </source>
</evidence>
<dbReference type="PROSITE" id="PS50113">
    <property type="entry name" value="PAC"/>
    <property type="match status" value="1"/>
</dbReference>
<feature type="domain" description="PAC" evidence="3">
    <location>
        <begin position="349"/>
        <end position="401"/>
    </location>
</feature>
<dbReference type="InterPro" id="IPR035919">
    <property type="entry name" value="EAL_sf"/>
</dbReference>
<organism evidence="7 8">
    <name type="scientific">Halomonas cibimaris</name>
    <dbReference type="NCBI Taxonomy" id="657012"/>
    <lineage>
        <taxon>Bacteria</taxon>
        <taxon>Pseudomonadati</taxon>
        <taxon>Pseudomonadota</taxon>
        <taxon>Gammaproteobacteria</taxon>
        <taxon>Oceanospirillales</taxon>
        <taxon>Halomonadaceae</taxon>
        <taxon>Halomonas</taxon>
    </lineage>
</organism>
<evidence type="ECO:0000259" key="6">
    <source>
        <dbReference type="PROSITE" id="PS51371"/>
    </source>
</evidence>
<dbReference type="InterPro" id="IPR029787">
    <property type="entry name" value="Nucleotide_cyclase"/>
</dbReference>
<evidence type="ECO:0008006" key="9">
    <source>
        <dbReference type="Google" id="ProtNLM"/>
    </source>
</evidence>
<dbReference type="Pfam" id="PF00990">
    <property type="entry name" value="GGDEF"/>
    <property type="match status" value="1"/>
</dbReference>
<protein>
    <recommendedName>
        <fullName evidence="9">EAL domain-containing protein</fullName>
    </recommendedName>
</protein>
<dbReference type="InterPro" id="IPR052155">
    <property type="entry name" value="Biofilm_reg_signaling"/>
</dbReference>
<dbReference type="SUPFAM" id="SSF55785">
    <property type="entry name" value="PYP-like sensor domain (PAS domain)"/>
    <property type="match status" value="1"/>
</dbReference>
<feature type="domain" description="CBS" evidence="6">
    <location>
        <begin position="11"/>
        <end position="67"/>
    </location>
</feature>
<dbReference type="CDD" id="cd00130">
    <property type="entry name" value="PAS"/>
    <property type="match status" value="1"/>
</dbReference>
<evidence type="ECO:0000259" key="3">
    <source>
        <dbReference type="PROSITE" id="PS50113"/>
    </source>
</evidence>
<keyword evidence="8" id="KW-1185">Reference proteome</keyword>
<dbReference type="Pfam" id="PF00563">
    <property type="entry name" value="EAL"/>
    <property type="match status" value="1"/>
</dbReference>
<dbReference type="Gene3D" id="3.10.580.10">
    <property type="entry name" value="CBS-domain"/>
    <property type="match status" value="2"/>
</dbReference>
<dbReference type="PROSITE" id="PS50112">
    <property type="entry name" value="PAS"/>
    <property type="match status" value="1"/>
</dbReference>
<dbReference type="Pfam" id="PF00571">
    <property type="entry name" value="CBS"/>
    <property type="match status" value="4"/>
</dbReference>
<dbReference type="Proteomes" id="UP001500133">
    <property type="component" value="Unassembled WGS sequence"/>
</dbReference>
<dbReference type="PROSITE" id="PS50883">
    <property type="entry name" value="EAL"/>
    <property type="match status" value="1"/>
</dbReference>